<dbReference type="RefSeq" id="WP_158274915.1">
    <property type="nucleotide sequence ID" value="NZ_JAMHJO010000012.1"/>
</dbReference>
<feature type="domain" description="TPM" evidence="3">
    <location>
        <begin position="31"/>
        <end position="155"/>
    </location>
</feature>
<protein>
    <recommendedName>
        <fullName evidence="3">TPM domain-containing protein</fullName>
    </recommendedName>
</protein>
<feature type="transmembrane region" description="Helical" evidence="2">
    <location>
        <begin position="7"/>
        <end position="24"/>
    </location>
</feature>
<dbReference type="Gene3D" id="3.10.310.50">
    <property type="match status" value="1"/>
</dbReference>
<keyword evidence="2" id="KW-1133">Transmembrane helix</keyword>
<accession>A0AA45C4L7</accession>
<name>A0AA45C4L7_9BACT</name>
<comment type="caution">
    <text evidence="4">The sequence shown here is derived from an EMBL/GenBank/DDBJ whole genome shotgun (WGS) entry which is preliminary data.</text>
</comment>
<proteinExistence type="predicted"/>
<keyword evidence="5" id="KW-1185">Reference proteome</keyword>
<feature type="transmembrane region" description="Helical" evidence="2">
    <location>
        <begin position="173"/>
        <end position="194"/>
    </location>
</feature>
<dbReference type="AlphaFoldDB" id="A0AA45C4L7"/>
<reference evidence="4 5" key="1">
    <citation type="submission" date="2018-05" db="EMBL/GenBank/DDBJ databases">
        <title>Genomic Encyclopedia of Type Strains, Phase IV (KMG-IV): sequencing the most valuable type-strain genomes for metagenomic binning, comparative biology and taxonomic classification.</title>
        <authorList>
            <person name="Goeker M."/>
        </authorList>
    </citation>
    <scope>NUCLEOTIDE SEQUENCE [LARGE SCALE GENOMIC DNA]</scope>
    <source>
        <strain evidence="4 5">DSM 24906</strain>
    </source>
</reference>
<dbReference type="PANTHER" id="PTHR30373">
    <property type="entry name" value="UPF0603 PROTEIN YGCG"/>
    <property type="match status" value="1"/>
</dbReference>
<evidence type="ECO:0000256" key="2">
    <source>
        <dbReference type="SAM" id="Phobius"/>
    </source>
</evidence>
<evidence type="ECO:0000313" key="5">
    <source>
        <dbReference type="Proteomes" id="UP000245921"/>
    </source>
</evidence>
<dbReference type="InterPro" id="IPR007621">
    <property type="entry name" value="TPM_dom"/>
</dbReference>
<dbReference type="PANTHER" id="PTHR30373:SF2">
    <property type="entry name" value="UPF0603 PROTEIN YGCG"/>
    <property type="match status" value="1"/>
</dbReference>
<dbReference type="EMBL" id="QGGI01000030">
    <property type="protein sequence ID" value="PWJ86737.1"/>
    <property type="molecule type" value="Genomic_DNA"/>
</dbReference>
<evidence type="ECO:0000313" key="4">
    <source>
        <dbReference type="EMBL" id="PWJ86737.1"/>
    </source>
</evidence>
<keyword evidence="2" id="KW-0812">Transmembrane</keyword>
<dbReference type="Pfam" id="PF04536">
    <property type="entry name" value="TPM_phosphatase"/>
    <property type="match status" value="1"/>
</dbReference>
<organism evidence="4 5">
    <name type="scientific">Oceanotoga teriensis</name>
    <dbReference type="NCBI Taxonomy" id="515440"/>
    <lineage>
        <taxon>Bacteria</taxon>
        <taxon>Thermotogati</taxon>
        <taxon>Thermotogota</taxon>
        <taxon>Thermotogae</taxon>
        <taxon>Petrotogales</taxon>
        <taxon>Petrotogaceae</taxon>
        <taxon>Oceanotoga</taxon>
    </lineage>
</organism>
<evidence type="ECO:0000256" key="1">
    <source>
        <dbReference type="SAM" id="MobiDB-lite"/>
    </source>
</evidence>
<keyword evidence="2" id="KW-0472">Membrane</keyword>
<sequence length="279" mass="30680">MNKKSITIFLIMYISILIFSWEVPKHYSNTNDYLNILKEDQKIENLIKDIRSNKGIEIAVVTLSVQDEITPKEMATEIFNSWKIGDKEKDNGLLILIALSEEKGKSRIEIETGYGLEGDFPDGKVGRLIDTYMMENLSKKNYDLAVINVLEAINDYISGDIDLEESSDDFNPIFLVFIIMGTFIIIVLIAIFTTPKCSSCGKRMKMSQKRVIKRATRYSAGQGLYVYKCPNCGNIYRKTYIIPRIGSSSGGFGGGSGSSSGGSSFGGGSSGGGGAGRSF</sequence>
<evidence type="ECO:0000259" key="3">
    <source>
        <dbReference type="Pfam" id="PF04536"/>
    </source>
</evidence>
<dbReference type="Proteomes" id="UP000245921">
    <property type="component" value="Unassembled WGS sequence"/>
</dbReference>
<gene>
    <name evidence="4" type="ORF">C7380_13020</name>
</gene>
<feature type="region of interest" description="Disordered" evidence="1">
    <location>
        <begin position="259"/>
        <end position="279"/>
    </location>
</feature>